<comment type="subcellular location">
    <subcellularLocation>
        <location evidence="1">Endomembrane system</location>
        <topology evidence="1">Multi-pass membrane protein</topology>
    </subcellularLocation>
    <subcellularLocation>
        <location evidence="5">Membrane</location>
        <topology evidence="5">Multi-pass membrane protein</topology>
    </subcellularLocation>
</comment>
<reference evidence="9 10" key="1">
    <citation type="submission" date="2015-11" db="EMBL/GenBank/DDBJ databases">
        <title>Genomic analysis of 38 Legionella species identifies large and diverse effector repertoires.</title>
        <authorList>
            <person name="Burstein D."/>
            <person name="Amaro F."/>
            <person name="Zusman T."/>
            <person name="Lifshitz Z."/>
            <person name="Cohen O."/>
            <person name="Gilbert J.A."/>
            <person name="Pupko T."/>
            <person name="Shuman H.A."/>
            <person name="Segal G."/>
        </authorList>
    </citation>
    <scope>NUCLEOTIDE SEQUENCE [LARGE SCALE GENOMIC DNA]</scope>
    <source>
        <strain evidence="9 10">SE-32A-C8</strain>
    </source>
</reference>
<evidence type="ECO:0000259" key="8">
    <source>
        <dbReference type="Pfam" id="PF00662"/>
    </source>
</evidence>
<accession>A0A0W0TGG7</accession>
<feature type="transmembrane region" description="Helical" evidence="6">
    <location>
        <begin position="409"/>
        <end position="427"/>
    </location>
</feature>
<name>A0A0W0TGG7_LEGER</name>
<feature type="transmembrane region" description="Helical" evidence="6">
    <location>
        <begin position="181"/>
        <end position="204"/>
    </location>
</feature>
<gene>
    <name evidence="9" type="ORF">Lery_2833</name>
</gene>
<feature type="transmembrane region" description="Helical" evidence="6">
    <location>
        <begin position="88"/>
        <end position="114"/>
    </location>
</feature>
<feature type="transmembrane region" description="Helical" evidence="6">
    <location>
        <begin position="126"/>
        <end position="145"/>
    </location>
</feature>
<keyword evidence="2 5" id="KW-0812">Transmembrane</keyword>
<proteinExistence type="predicted"/>
<feature type="transmembrane region" description="Helical" evidence="6">
    <location>
        <begin position="472"/>
        <end position="490"/>
    </location>
</feature>
<dbReference type="Proteomes" id="UP000054773">
    <property type="component" value="Unassembled WGS sequence"/>
</dbReference>
<dbReference type="InterPro" id="IPR001750">
    <property type="entry name" value="ND/Mrp_TM"/>
</dbReference>
<protein>
    <submittedName>
        <fullName evidence="9">NADH-ubiquinone oxidoreductase chain 5</fullName>
    </submittedName>
</protein>
<organism evidence="9 10">
    <name type="scientific">Legionella erythra</name>
    <dbReference type="NCBI Taxonomy" id="448"/>
    <lineage>
        <taxon>Bacteria</taxon>
        <taxon>Pseudomonadati</taxon>
        <taxon>Pseudomonadota</taxon>
        <taxon>Gammaproteobacteria</taxon>
        <taxon>Legionellales</taxon>
        <taxon>Legionellaceae</taxon>
        <taxon>Legionella</taxon>
    </lineage>
</organism>
<feature type="transmembrane region" description="Helical" evidence="6">
    <location>
        <begin position="151"/>
        <end position="169"/>
    </location>
</feature>
<keyword evidence="4 6" id="KW-0472">Membrane</keyword>
<evidence type="ECO:0000256" key="6">
    <source>
        <dbReference type="SAM" id="Phobius"/>
    </source>
</evidence>
<feature type="transmembrane region" description="Helical" evidence="6">
    <location>
        <begin position="292"/>
        <end position="310"/>
    </location>
</feature>
<dbReference type="EMBL" id="LNYA01000034">
    <property type="protein sequence ID" value="KTC94666.1"/>
    <property type="molecule type" value="Genomic_DNA"/>
</dbReference>
<dbReference type="AlphaFoldDB" id="A0A0W0TGG7"/>
<dbReference type="PRINTS" id="PR01434">
    <property type="entry name" value="NADHDHGNASE5"/>
</dbReference>
<feature type="transmembrane region" description="Helical" evidence="6">
    <location>
        <begin position="267"/>
        <end position="286"/>
    </location>
</feature>
<evidence type="ECO:0000259" key="7">
    <source>
        <dbReference type="Pfam" id="PF00361"/>
    </source>
</evidence>
<evidence type="ECO:0000256" key="2">
    <source>
        <dbReference type="ARBA" id="ARBA00022692"/>
    </source>
</evidence>
<dbReference type="GO" id="GO:0015990">
    <property type="term" value="P:electron transport coupled proton transport"/>
    <property type="evidence" value="ECO:0007669"/>
    <property type="project" value="TreeGrafter"/>
</dbReference>
<evidence type="ECO:0000313" key="9">
    <source>
        <dbReference type="EMBL" id="KTC94666.1"/>
    </source>
</evidence>
<dbReference type="Pfam" id="PF00662">
    <property type="entry name" value="Proton_antipo_N"/>
    <property type="match status" value="1"/>
</dbReference>
<dbReference type="GO" id="GO:0008137">
    <property type="term" value="F:NADH dehydrogenase (ubiquinone) activity"/>
    <property type="evidence" value="ECO:0007669"/>
    <property type="project" value="InterPro"/>
</dbReference>
<feature type="transmembrane region" description="Helical" evidence="6">
    <location>
        <begin position="224"/>
        <end position="246"/>
    </location>
</feature>
<dbReference type="PANTHER" id="PTHR42829:SF1">
    <property type="entry name" value="INORGANIC CARBON TRANSPORTER SUBUNIT DABB-RELATED"/>
    <property type="match status" value="1"/>
</dbReference>
<evidence type="ECO:0000256" key="3">
    <source>
        <dbReference type="ARBA" id="ARBA00022989"/>
    </source>
</evidence>
<dbReference type="GO" id="GO:0016020">
    <property type="term" value="C:membrane"/>
    <property type="evidence" value="ECO:0007669"/>
    <property type="project" value="UniProtKB-SubCell"/>
</dbReference>
<dbReference type="InterPro" id="IPR001516">
    <property type="entry name" value="Proton_antipo_N"/>
</dbReference>
<feature type="transmembrane region" description="Helical" evidence="6">
    <location>
        <begin position="433"/>
        <end position="452"/>
    </location>
</feature>
<dbReference type="Pfam" id="PF00361">
    <property type="entry name" value="Proton_antipo_M"/>
    <property type="match status" value="1"/>
</dbReference>
<keyword evidence="10" id="KW-1185">Reference proteome</keyword>
<dbReference type="GO" id="GO:0003954">
    <property type="term" value="F:NADH dehydrogenase activity"/>
    <property type="evidence" value="ECO:0007669"/>
    <property type="project" value="TreeGrafter"/>
</dbReference>
<keyword evidence="9" id="KW-0830">Ubiquinone</keyword>
<feature type="domain" description="NADH-Ubiquinone oxidoreductase (complex I) chain 5 N-terminal" evidence="8">
    <location>
        <begin position="93"/>
        <end position="131"/>
    </location>
</feature>
<keyword evidence="3 6" id="KW-1133">Transmembrane helix</keyword>
<evidence type="ECO:0000313" key="10">
    <source>
        <dbReference type="Proteomes" id="UP000054773"/>
    </source>
</evidence>
<evidence type="ECO:0000256" key="4">
    <source>
        <dbReference type="ARBA" id="ARBA00023136"/>
    </source>
</evidence>
<evidence type="ECO:0000256" key="1">
    <source>
        <dbReference type="ARBA" id="ARBA00004127"/>
    </source>
</evidence>
<feature type="transmembrane region" description="Helical" evidence="6">
    <location>
        <begin position="331"/>
        <end position="357"/>
    </location>
</feature>
<feature type="transmembrane region" description="Helical" evidence="6">
    <location>
        <begin position="60"/>
        <end position="82"/>
    </location>
</feature>
<sequence length="531" mass="58807">MGKINIFNFTYISISNIFHFNKRNSNGVGMILFFLTVLFSCPLMALGLHRVFLTRPQVSAQYAGYLMGVGFLAGIALLYYLSRFQQPLLWFWLNIDTLNALLGSLVLFISFAVHRFSFRYMQGDRLYRRFFILLSSLTLSLLLMVFADHVVLFWVFWSFANGLLVLLMVHKKEWPAAKNAGMLAFYTLAAGALALLLAFVFFHLCGLKGSIQAITAAPPSPKAGMMSVSIGLLFVAALTQSALFPFHRWLLSSLNSPTPVSAFMHAGLINGGGILVVKFAPLILAYPRLLTGLFVLGALSALLGTIFKLMQHDIKKMLACSTMAQMGFMMMQCGLGLFAAAIAHLCWHGLFKAYLFLGSGSVIAQNQSTNKALKPSFISLVVSVIGGFTAVYTFDLMTSQSLSLMQAPAFVLFFAFIAGVQFMLSWTSPYRSWVSLVTGLFATALAGILYGLSIRGIEQLLPQVMASPSRPLSSLHWAIMILFGILWIGFNWRVSEKWLATKFGGWLYMTLFNASQPSAKTVTALRTDYRY</sequence>
<feature type="transmembrane region" description="Helical" evidence="6">
    <location>
        <begin position="377"/>
        <end position="397"/>
    </location>
</feature>
<dbReference type="STRING" id="448.Lery_2833"/>
<feature type="domain" description="NADH:quinone oxidoreductase/Mrp antiporter transmembrane" evidence="7">
    <location>
        <begin position="147"/>
        <end position="373"/>
    </location>
</feature>
<evidence type="ECO:0000256" key="5">
    <source>
        <dbReference type="RuleBase" id="RU000320"/>
    </source>
</evidence>
<dbReference type="PATRIC" id="fig|448.7.peg.2976"/>
<feature type="transmembrane region" description="Helical" evidence="6">
    <location>
        <begin position="28"/>
        <end position="48"/>
    </location>
</feature>
<dbReference type="InterPro" id="IPR003945">
    <property type="entry name" value="NU5C-like"/>
</dbReference>
<comment type="caution">
    <text evidence="9">The sequence shown here is derived from an EMBL/GenBank/DDBJ whole genome shotgun (WGS) entry which is preliminary data.</text>
</comment>
<dbReference type="GO" id="GO:0042773">
    <property type="term" value="P:ATP synthesis coupled electron transport"/>
    <property type="evidence" value="ECO:0007669"/>
    <property type="project" value="InterPro"/>
</dbReference>
<dbReference type="GO" id="GO:0012505">
    <property type="term" value="C:endomembrane system"/>
    <property type="evidence" value="ECO:0007669"/>
    <property type="project" value="UniProtKB-SubCell"/>
</dbReference>
<dbReference type="PANTHER" id="PTHR42829">
    <property type="entry name" value="NADH-UBIQUINONE OXIDOREDUCTASE CHAIN 5"/>
    <property type="match status" value="1"/>
</dbReference>